<sequence length="116" mass="12274">MARAKNKVIASDYKGKLVGGSLGSPFISLALTKFVYLDHSTVESVVPLDDDNQVSVASAAMRGLVGELLLGPVGLVAAATAKRNGIHTVGIQFIDGKRSVLEVDDKIYKAILNKCF</sequence>
<evidence type="ECO:0000313" key="1">
    <source>
        <dbReference type="EMBL" id="THG38219.1"/>
    </source>
</evidence>
<dbReference type="AlphaFoldDB" id="A0A4S4G3R3"/>
<dbReference type="GeneID" id="82190059"/>
<dbReference type="RefSeq" id="WP_016308668.1">
    <property type="nucleotide sequence ID" value="NZ_JAAWMV010000037.1"/>
</dbReference>
<organism evidence="1 2">
    <name type="scientific">Adlercreutzia caecimuris</name>
    <dbReference type="NCBI Taxonomy" id="671266"/>
    <lineage>
        <taxon>Bacteria</taxon>
        <taxon>Bacillati</taxon>
        <taxon>Actinomycetota</taxon>
        <taxon>Coriobacteriia</taxon>
        <taxon>Eggerthellales</taxon>
        <taxon>Eggerthellaceae</taxon>
        <taxon>Adlercreutzia</taxon>
    </lineage>
</organism>
<dbReference type="EMBL" id="SSTJ01000002">
    <property type="protein sequence ID" value="THG38219.1"/>
    <property type="molecule type" value="Genomic_DNA"/>
</dbReference>
<gene>
    <name evidence="1" type="ORF">E5986_01985</name>
</gene>
<evidence type="ECO:0000313" key="2">
    <source>
        <dbReference type="Proteomes" id="UP000308978"/>
    </source>
</evidence>
<dbReference type="Proteomes" id="UP000308978">
    <property type="component" value="Unassembled WGS sequence"/>
</dbReference>
<name>A0A4S4G3R3_9ACTN</name>
<comment type="caution">
    <text evidence="1">The sequence shown here is derived from an EMBL/GenBank/DDBJ whole genome shotgun (WGS) entry which is preliminary data.</text>
</comment>
<accession>A0A4S4G3R3</accession>
<reference evidence="1 2" key="1">
    <citation type="submission" date="2019-04" db="EMBL/GenBank/DDBJ databases">
        <title>Microbes associate with the intestines of laboratory mice.</title>
        <authorList>
            <person name="Navarre W."/>
            <person name="Wong E."/>
            <person name="Huang K.C."/>
            <person name="Tropini C."/>
            <person name="Ng K."/>
            <person name="Yu B."/>
        </authorList>
    </citation>
    <scope>NUCLEOTIDE SEQUENCE [LARGE SCALE GENOMIC DNA]</scope>
    <source>
        <strain evidence="1 2">NM80_B27</strain>
    </source>
</reference>
<protein>
    <submittedName>
        <fullName evidence="1">Uncharacterized protein</fullName>
    </submittedName>
</protein>
<proteinExistence type="predicted"/>